<sequence>MIYDKVTILYATSDESEHLVRYDLIEMSEHCVVKVLDEHSSGISHQKSIVQIDEFIVSRSEFDARYRSSPGFPSVVKLNHSPQPTFLQFVKDEIKKHRSSMAC</sequence>
<protein>
    <submittedName>
        <fullName evidence="1">Uncharacterized protein</fullName>
    </submittedName>
</protein>
<accession>A0A076LKL1</accession>
<proteinExistence type="predicted"/>
<organism evidence="1 2">
    <name type="scientific">Edwardsiella anguillarum ET080813</name>
    <dbReference type="NCBI Taxonomy" id="667120"/>
    <lineage>
        <taxon>Bacteria</taxon>
        <taxon>Pseudomonadati</taxon>
        <taxon>Pseudomonadota</taxon>
        <taxon>Gammaproteobacteria</taxon>
        <taxon>Enterobacterales</taxon>
        <taxon>Hafniaceae</taxon>
        <taxon>Edwardsiella</taxon>
    </lineage>
</organism>
<dbReference type="EMBL" id="CP006664">
    <property type="protein sequence ID" value="AIJ07322.1"/>
    <property type="molecule type" value="Genomic_DNA"/>
</dbReference>
<dbReference type="HOGENOM" id="CLU_2259338_0_0_6"/>
<evidence type="ECO:0000313" key="1">
    <source>
        <dbReference type="EMBL" id="AIJ07322.1"/>
    </source>
</evidence>
<name>A0A076LKL1_9GAMM</name>
<dbReference type="Proteomes" id="UP000028681">
    <property type="component" value="Chromosome"/>
</dbReference>
<dbReference type="AlphaFoldDB" id="A0A076LKL1"/>
<dbReference type="GeneID" id="80988312"/>
<evidence type="ECO:0000313" key="2">
    <source>
        <dbReference type="Proteomes" id="UP000028681"/>
    </source>
</evidence>
<gene>
    <name evidence="1" type="ORF">ETEE_0852</name>
</gene>
<reference evidence="1 2" key="1">
    <citation type="journal article" date="2012" name="PLoS ONE">
        <title>Edwardsiella comparative phylogenomics reveal the new intra/inter-species taxonomic relationships, virulence evolution and niche adaptation mechanisms.</title>
        <authorList>
            <person name="Yang M."/>
            <person name="Lv Y."/>
            <person name="Xiao J."/>
            <person name="Wu H."/>
            <person name="Zheng H."/>
            <person name="Liu Q."/>
            <person name="Zhang Y."/>
            <person name="Wang Q."/>
        </authorList>
    </citation>
    <scope>NUCLEOTIDE SEQUENCE [LARGE SCALE GENOMIC DNA]</scope>
    <source>
        <strain evidence="2">080813</strain>
    </source>
</reference>
<dbReference type="RefSeq" id="WP_227625201.1">
    <property type="nucleotide sequence ID" value="NZ_CP006664.1"/>
</dbReference>
<dbReference type="KEGG" id="ete:ETEE_0852"/>